<accession>A0A0A8VDH9</accession>
<organism evidence="1">
    <name type="scientific">Yersinia ruckeri</name>
    <dbReference type="NCBI Taxonomy" id="29486"/>
    <lineage>
        <taxon>Bacteria</taxon>
        <taxon>Pseudomonadati</taxon>
        <taxon>Pseudomonadota</taxon>
        <taxon>Gammaproteobacteria</taxon>
        <taxon>Enterobacterales</taxon>
        <taxon>Yersiniaceae</taxon>
        <taxon>Yersinia</taxon>
    </lineage>
</organism>
<evidence type="ECO:0000313" key="1">
    <source>
        <dbReference type="EMBL" id="CEK27802.1"/>
    </source>
</evidence>
<protein>
    <submittedName>
        <fullName evidence="1">Uncharacterized protein</fullName>
    </submittedName>
</protein>
<dbReference type="AlphaFoldDB" id="A0A0A8VDH9"/>
<sequence length="38" mass="4397">MLKQMGTHDQQMTAWFFCSKDVILVIHTISGKHIHNSI</sequence>
<proteinExistence type="predicted"/>
<name>A0A0A8VDH9_YERRU</name>
<gene>
    <name evidence="1" type="ORF">CSF007_10260</name>
</gene>
<dbReference type="EMBL" id="LN681231">
    <property type="protein sequence ID" value="CEK27802.1"/>
    <property type="molecule type" value="Genomic_DNA"/>
</dbReference>
<reference evidence="1" key="1">
    <citation type="journal article" date="2015" name="Genome Announc.">
        <title>Complete Genome Sequence of Yersinia ruckeri Strain CSF007-82, Etiologic Agent of Red Mouth Disease in Salmonid Fish.</title>
        <authorList>
            <person name="Nelson M.C."/>
            <person name="LaPatra S.E."/>
            <person name="Welch T.J."/>
            <person name="Graf J."/>
        </authorList>
    </citation>
    <scope>NUCLEOTIDE SEQUENCE</scope>
    <source>
        <strain evidence="1">CSF007-82</strain>
    </source>
</reference>